<evidence type="ECO:0000256" key="4">
    <source>
        <dbReference type="ARBA" id="ARBA00022695"/>
    </source>
</evidence>
<comment type="catalytic activity">
    <reaction evidence="6 8">
        <text>RNA(n) + a ribonucleoside 5'-triphosphate = RNA(n+1) + diphosphate</text>
        <dbReference type="Rhea" id="RHEA:21248"/>
        <dbReference type="Rhea" id="RHEA-COMP:14527"/>
        <dbReference type="Rhea" id="RHEA-COMP:17342"/>
        <dbReference type="ChEBI" id="CHEBI:33019"/>
        <dbReference type="ChEBI" id="CHEBI:61557"/>
        <dbReference type="ChEBI" id="CHEBI:140395"/>
        <dbReference type="EC" id="2.7.7.6"/>
    </reaction>
</comment>
<dbReference type="InterPro" id="IPR015712">
    <property type="entry name" value="DNA-dir_RNA_pol_su2"/>
</dbReference>
<dbReference type="GO" id="GO:0003899">
    <property type="term" value="F:DNA-directed RNA polymerase activity"/>
    <property type="evidence" value="ECO:0007669"/>
    <property type="project" value="UniProtKB-EC"/>
</dbReference>
<evidence type="ECO:0000259" key="9">
    <source>
        <dbReference type="Pfam" id="PF00562"/>
    </source>
</evidence>
<keyword evidence="12" id="KW-0150">Chloroplast</keyword>
<dbReference type="EMBL" id="MT909785">
    <property type="protein sequence ID" value="QPM99307.1"/>
    <property type="molecule type" value="Genomic_DNA"/>
</dbReference>
<evidence type="ECO:0000256" key="3">
    <source>
        <dbReference type="ARBA" id="ARBA00022679"/>
    </source>
</evidence>
<dbReference type="Pfam" id="PF04565">
    <property type="entry name" value="RNA_pol_Rpb2_3"/>
    <property type="match status" value="1"/>
</dbReference>
<dbReference type="Gene3D" id="2.30.150.10">
    <property type="entry name" value="DNA-directed RNA polymerase, beta subunit, external 1 domain"/>
    <property type="match status" value="1"/>
</dbReference>
<dbReference type="GO" id="GO:0000428">
    <property type="term" value="C:DNA-directed RNA polymerase complex"/>
    <property type="evidence" value="ECO:0007669"/>
    <property type="project" value="UniProtKB-KW"/>
</dbReference>
<comment type="similarity">
    <text evidence="1 7">Belongs to the RNA polymerase beta chain family.</text>
</comment>
<keyword evidence="2 8" id="KW-0240">DNA-directed RNA polymerase</keyword>
<keyword evidence="5 8" id="KW-0804">Transcription</keyword>
<geneLocation type="chloroplast" evidence="12"/>
<evidence type="ECO:0000259" key="10">
    <source>
        <dbReference type="Pfam" id="PF04560"/>
    </source>
</evidence>
<dbReference type="Pfam" id="PF00562">
    <property type="entry name" value="RNA_pol_Rpb2_6"/>
    <property type="match status" value="1"/>
</dbReference>
<keyword evidence="3 8" id="KW-0808">Transferase</keyword>
<dbReference type="GeneID" id="65316670"/>
<dbReference type="GO" id="GO:0006351">
    <property type="term" value="P:DNA-templated transcription"/>
    <property type="evidence" value="ECO:0007669"/>
    <property type="project" value="InterPro"/>
</dbReference>
<dbReference type="InterPro" id="IPR007641">
    <property type="entry name" value="RNA_pol_Rpb2_7"/>
</dbReference>
<dbReference type="InterPro" id="IPR007645">
    <property type="entry name" value="RNA_pol_Rpb2_3"/>
</dbReference>
<dbReference type="InterPro" id="IPR037034">
    <property type="entry name" value="RNA_pol_Rpb2_2_sf"/>
</dbReference>
<dbReference type="Gene3D" id="2.40.50.100">
    <property type="match status" value="1"/>
</dbReference>
<dbReference type="Pfam" id="PF04560">
    <property type="entry name" value="RNA_pol_Rpb2_7"/>
    <property type="match status" value="1"/>
</dbReference>
<evidence type="ECO:0000256" key="2">
    <source>
        <dbReference type="ARBA" id="ARBA00022478"/>
    </source>
</evidence>
<dbReference type="SUPFAM" id="SSF64484">
    <property type="entry name" value="beta and beta-prime subunits of DNA dependent RNA-polymerase"/>
    <property type="match status" value="1"/>
</dbReference>
<organism evidence="12">
    <name type="scientific">Pteridomonas danica</name>
    <dbReference type="NCBI Taxonomy" id="38822"/>
    <lineage>
        <taxon>Eukaryota</taxon>
        <taxon>Sar</taxon>
        <taxon>Stramenopiles</taxon>
        <taxon>Ochrophyta</taxon>
        <taxon>Dictyochophyceae</taxon>
        <taxon>Pedinellales</taxon>
        <taxon>Pteridomonas</taxon>
    </lineage>
</organism>
<gene>
    <name evidence="12" type="primary">rpoB</name>
</gene>
<name>A0A7T1C536_9STRA</name>
<evidence type="ECO:0000256" key="6">
    <source>
        <dbReference type="ARBA" id="ARBA00048552"/>
    </source>
</evidence>
<dbReference type="PROSITE" id="PS01166">
    <property type="entry name" value="RNA_POL_BETA"/>
    <property type="match status" value="1"/>
</dbReference>
<comment type="subunit">
    <text evidence="8">In plastids the minimal PEP RNA polymerase catalytic core is composed of four subunits: alpha, beta, beta', and beta''. When a (nuclear-encoded) sigma factor is associated with the core the holoenzyme is formed, which can initiate transcription.</text>
</comment>
<sequence length="1045" mass="119157">MTKKAFITTLPSLIEIQCSSFCWFLTQGLDYSFQFLQPNIFLNFGINLMFWKKNYFFIHSKTNLREIKRYNSTFLIKIYIPITFFCSNSPLFFEGLTDELICIGEIPLITNNGTFIINGYEKIIIQQLVRCPGIYFSKDLITYTKTIYNLTIIPQTGTWLHLEMNMDQSLTICIDKSQKFNICNFFELFSFSKVDTFKKGLNFQNFSNYFENESVSLSLKQKASFRTIFKNHIFTQFFYNLGPIGRYKLTTEYAFLALFENQEIFTLKNLFQIIKYFQYLITIRANIDDFDSLKFKNVSTVGEILNFQFLASIKRLQRQFTSVLLDTPDPTVTNLISLFDSTLLISSFRTFFVSSRLVQFLDQTNILADLSHRRRLLVSSTSSAVNVSTKMRDIHSSFFGRLCPIETAEGNNIGLSAALSVYARTNKYGFIETPFFLLKDGFILFQFPAIYLTTYEEELYKVINFDVCVNSQGKILKKFLNIRYKNNSFICLSTEIQLISISSLQNFSIGTALIPFLEHNDSTRALMGSNMQRQAIPLLFSSKPIIGTGLELQVATSLGLKSFLAGHVFEVTHNCILISSIGNRLVRYFLQKFIKSNQNTCISYSPLVWKGEFVFGGQIIAETFGTKNGELSLGQNLLLAYMSWNGYNFEDSILINECLISLDVLTSLTISTFTINIQVIPNRSEFLTADLPFESFSQLKTLSSTGIIKKGTFIKPFDLLVGKVTRFTQDELFFYLLFSNISINKNISIGYNTSIYATSKCYGRVLDVITRSRENTPSLPLSIRHQIIIFFAQIRKIQVGDKLAGRHGNKGIISKILSSEDMPYLPNGKSIDLILNPLGVPSRMNIGQLFEGLLGFACSNFSTGVKILPFDEIFGDNSSRLLIHNYLYKAKKSTKLFWLYNKIIPGKIILRDGKTGNTFDNPILICKSYILKLIHLSAEKLTIRSTGPYSLITQQPVKGKSIIGGQRFGEMEVWALEAFGATYTLQEMLTLKSDDIIGRTHILESIMNNNLFLHLSLTESFKHLILELKALGLKISFYNNTTISF</sequence>
<feature type="domain" description="RNA polymerase Rpb2" evidence="11">
    <location>
        <begin position="359"/>
        <end position="424"/>
    </location>
</feature>
<dbReference type="Gene3D" id="3.90.1100.10">
    <property type="match status" value="1"/>
</dbReference>
<dbReference type="Gene3D" id="3.90.1800.10">
    <property type="entry name" value="RNA polymerase alpha subunit dimerisation domain"/>
    <property type="match status" value="1"/>
</dbReference>
<dbReference type="PANTHER" id="PTHR20856">
    <property type="entry name" value="DNA-DIRECTED RNA POLYMERASE I SUBUNIT 2"/>
    <property type="match status" value="1"/>
</dbReference>
<dbReference type="AlphaFoldDB" id="A0A7T1C536"/>
<dbReference type="GO" id="GO:0003677">
    <property type="term" value="F:DNA binding"/>
    <property type="evidence" value="ECO:0007669"/>
    <property type="project" value="InterPro"/>
</dbReference>
<dbReference type="InterPro" id="IPR042107">
    <property type="entry name" value="DNA-dir_RNA_pol_bsu_ext_1_sf"/>
</dbReference>
<dbReference type="Gene3D" id="3.90.1110.10">
    <property type="entry name" value="RNA polymerase Rpb2, domain 2"/>
    <property type="match status" value="1"/>
</dbReference>
<proteinExistence type="inferred from homology"/>
<comment type="function">
    <text evidence="8">DNA-dependent RNA polymerase catalyzes the transcription of DNA into RNA using the four ribonucleoside triphosphates as substrates.</text>
</comment>
<dbReference type="InterPro" id="IPR037033">
    <property type="entry name" value="DNA-dir_RNAP_su2_hyb_sf"/>
</dbReference>
<dbReference type="InterPro" id="IPR007121">
    <property type="entry name" value="RNA_pol_bsu_CS"/>
</dbReference>
<evidence type="ECO:0000256" key="5">
    <source>
        <dbReference type="ARBA" id="ARBA00023163"/>
    </source>
</evidence>
<dbReference type="Gene3D" id="2.40.270.10">
    <property type="entry name" value="DNA-directed RNA polymerase, subunit 2, domain 6"/>
    <property type="match status" value="1"/>
</dbReference>
<dbReference type="RefSeq" id="YP_010117108.1">
    <property type="nucleotide sequence ID" value="NC_056103.1"/>
</dbReference>
<evidence type="ECO:0000256" key="1">
    <source>
        <dbReference type="ARBA" id="ARBA00006835"/>
    </source>
</evidence>
<evidence type="ECO:0000256" key="7">
    <source>
        <dbReference type="RuleBase" id="RU000434"/>
    </source>
</evidence>
<protein>
    <recommendedName>
        <fullName evidence="8">DNA-directed RNA polymerase subunit beta</fullName>
        <ecNumber evidence="8">2.7.7.6</ecNumber>
    </recommendedName>
</protein>
<dbReference type="InterPro" id="IPR007120">
    <property type="entry name" value="DNA-dir_RNAP_su2_dom"/>
</dbReference>
<reference evidence="12" key="1">
    <citation type="journal article" date="2021" name="Front. Plant Sci.">
        <title>Highly Reduced Plastid Genomes of the Non-photosynthetic Dictyochophyceans Pteridomonas spp. (Ochrophyta, SAR) Are Retained for tRNA-Glu-Based Organellar Heme Biosynthesis.</title>
        <authorList>
            <person name="Kayama M."/>
            <person name="Maciszewski K."/>
            <person name="Yabuki A."/>
            <person name="Miyashita H."/>
            <person name="Karnkowska A."/>
            <person name="Kamikawa R."/>
        </authorList>
    </citation>
    <scope>NUCLEOTIDE SEQUENCE</scope>
    <source>
        <strain evidence="12">NY0221</strain>
    </source>
</reference>
<accession>A0A7T1C536</accession>
<evidence type="ECO:0000259" key="11">
    <source>
        <dbReference type="Pfam" id="PF04565"/>
    </source>
</evidence>
<evidence type="ECO:0000313" key="12">
    <source>
        <dbReference type="EMBL" id="QPM99307.1"/>
    </source>
</evidence>
<dbReference type="InterPro" id="IPR014724">
    <property type="entry name" value="RNA_pol_RPB2_OB-fold"/>
</dbReference>
<feature type="domain" description="RNA polymerase Rpb2" evidence="10">
    <location>
        <begin position="964"/>
        <end position="1038"/>
    </location>
</feature>
<dbReference type="EC" id="2.7.7.6" evidence="8"/>
<keyword evidence="12" id="KW-0934">Plastid</keyword>
<keyword evidence="4 8" id="KW-0548">Nucleotidyltransferase</keyword>
<evidence type="ECO:0000256" key="8">
    <source>
        <dbReference type="RuleBase" id="RU363031"/>
    </source>
</evidence>
<feature type="domain" description="DNA-directed RNA polymerase subunit 2 hybrid-binding" evidence="9">
    <location>
        <begin position="512"/>
        <end position="961"/>
    </location>
</feature>
<dbReference type="Gene3D" id="2.40.50.150">
    <property type="match status" value="1"/>
</dbReference>
<dbReference type="CDD" id="cd00653">
    <property type="entry name" value="RNA_pol_B_RPB2"/>
    <property type="match status" value="1"/>
</dbReference>
<dbReference type="GO" id="GO:0032549">
    <property type="term" value="F:ribonucleoside binding"/>
    <property type="evidence" value="ECO:0007669"/>
    <property type="project" value="InterPro"/>
</dbReference>